<evidence type="ECO:0000313" key="1">
    <source>
        <dbReference type="EMBL" id="CRL04678.1"/>
    </source>
</evidence>
<keyword evidence="2" id="KW-1185">Reference proteome</keyword>
<accession>A0A1J1IZS8</accession>
<reference evidence="1 2" key="1">
    <citation type="submission" date="2015-04" db="EMBL/GenBank/DDBJ databases">
        <authorList>
            <person name="Syromyatnikov M.Y."/>
            <person name="Popov V.N."/>
        </authorList>
    </citation>
    <scope>NUCLEOTIDE SEQUENCE [LARGE SCALE GENOMIC DNA]</scope>
</reference>
<name>A0A1J1IZS8_9DIPT</name>
<dbReference type="AlphaFoldDB" id="A0A1J1IZS8"/>
<sequence>MVSVGLFSYGYLNVLLENYQTFLLSKKQEARWEKEEARGEYNKQYTLARQFLERQRILIENQFEGRQKHFFHTLTKLFLPST</sequence>
<evidence type="ECO:0000313" key="2">
    <source>
        <dbReference type="Proteomes" id="UP000183832"/>
    </source>
</evidence>
<proteinExistence type="predicted"/>
<protein>
    <submittedName>
        <fullName evidence="1">CLUMA_CG017742, isoform A</fullName>
    </submittedName>
</protein>
<dbReference type="EMBL" id="CVRI01000063">
    <property type="protein sequence ID" value="CRL04678.1"/>
    <property type="molecule type" value="Genomic_DNA"/>
</dbReference>
<dbReference type="Proteomes" id="UP000183832">
    <property type="component" value="Unassembled WGS sequence"/>
</dbReference>
<organism evidence="1 2">
    <name type="scientific">Clunio marinus</name>
    <dbReference type="NCBI Taxonomy" id="568069"/>
    <lineage>
        <taxon>Eukaryota</taxon>
        <taxon>Metazoa</taxon>
        <taxon>Ecdysozoa</taxon>
        <taxon>Arthropoda</taxon>
        <taxon>Hexapoda</taxon>
        <taxon>Insecta</taxon>
        <taxon>Pterygota</taxon>
        <taxon>Neoptera</taxon>
        <taxon>Endopterygota</taxon>
        <taxon>Diptera</taxon>
        <taxon>Nematocera</taxon>
        <taxon>Chironomoidea</taxon>
        <taxon>Chironomidae</taxon>
        <taxon>Clunio</taxon>
    </lineage>
</organism>
<gene>
    <name evidence="1" type="ORF">CLUMA_CG017742</name>
</gene>